<accession>A0A8X7NJU0</accession>
<feature type="compositionally biased region" description="Polar residues" evidence="1">
    <location>
        <begin position="357"/>
        <end position="373"/>
    </location>
</feature>
<evidence type="ECO:0000313" key="3">
    <source>
        <dbReference type="Proteomes" id="UP000590412"/>
    </source>
</evidence>
<protein>
    <recommendedName>
        <fullName evidence="4">Extracellular membrane protein CFEM domain-containing protein</fullName>
    </recommendedName>
</protein>
<feature type="compositionally biased region" description="Pro residues" evidence="1">
    <location>
        <begin position="168"/>
        <end position="187"/>
    </location>
</feature>
<dbReference type="AlphaFoldDB" id="A0A8X7NJU0"/>
<dbReference type="Proteomes" id="UP000590412">
    <property type="component" value="Unassembled WGS sequence"/>
</dbReference>
<evidence type="ECO:0008006" key="4">
    <source>
        <dbReference type="Google" id="ProtNLM"/>
    </source>
</evidence>
<gene>
    <name evidence="2" type="ORF">FOB60_004191</name>
</gene>
<feature type="region of interest" description="Disordered" evidence="1">
    <location>
        <begin position="120"/>
        <end position="256"/>
    </location>
</feature>
<dbReference type="EMBL" id="JABWAB010000006">
    <property type="protein sequence ID" value="KAF6048807.1"/>
    <property type="molecule type" value="Genomic_DNA"/>
</dbReference>
<organism evidence="2 3">
    <name type="scientific">Candida parapsilosis</name>
    <name type="common">Yeast</name>
    <dbReference type="NCBI Taxonomy" id="5480"/>
    <lineage>
        <taxon>Eukaryota</taxon>
        <taxon>Fungi</taxon>
        <taxon>Dikarya</taxon>
        <taxon>Ascomycota</taxon>
        <taxon>Saccharomycotina</taxon>
        <taxon>Pichiomycetes</taxon>
        <taxon>Debaryomycetaceae</taxon>
        <taxon>Candida/Lodderomyces clade</taxon>
        <taxon>Candida</taxon>
    </lineage>
</organism>
<feature type="compositionally biased region" description="Basic residues" evidence="1">
    <location>
        <begin position="375"/>
        <end position="391"/>
    </location>
</feature>
<feature type="region of interest" description="Disordered" evidence="1">
    <location>
        <begin position="349"/>
        <end position="391"/>
    </location>
</feature>
<sequence>MYKNYSLTSFATQLTTKREVHLIQHHQMTIVISTLLIILVLTQCVYSIPPACFLSCIAEVSRTCRHSLRHLSCVCIREDQIVGCLIDICPFGNFNSARDHFLGTCLEHGKPTITNPYPPPAAWPPPDYEKNLPKMHEPVYRPEPTRGRVVDPSLVPAHEIADHNNPPNSQPPPSPHTPNWQPSPPNEAPANHVPNKLPQSQAPQNQEEENSHLPKHLPLTVDSPTQAPKPTSQFIPDFGPWFDESDDNFTDSYDPEKPLEWEEMDVFDKFGRFIVVRRPINVPKELRDPSNAGKKRRVVVRGPVDGDKQRRNSIHESGRLVEKADFEKKTSAVGSHDDILASQTIAVSQTFHREPSSEATSLAHTHKNNTAQSIKPKRKRTKKLNRKTSPF</sequence>
<feature type="compositionally biased region" description="Polar residues" evidence="1">
    <location>
        <begin position="222"/>
        <end position="234"/>
    </location>
</feature>
<evidence type="ECO:0000256" key="1">
    <source>
        <dbReference type="SAM" id="MobiDB-lite"/>
    </source>
</evidence>
<evidence type="ECO:0000313" key="2">
    <source>
        <dbReference type="EMBL" id="KAF6048807.1"/>
    </source>
</evidence>
<feature type="compositionally biased region" description="Basic and acidic residues" evidence="1">
    <location>
        <begin position="127"/>
        <end position="149"/>
    </location>
</feature>
<name>A0A8X7NJU0_CANPA</name>
<reference evidence="2" key="1">
    <citation type="submission" date="2020-03" db="EMBL/GenBank/DDBJ databases">
        <title>FDA dAtabase for Regulatory Grade micrObial Sequences (FDA-ARGOS): Supporting development and validation of Infectious Disease Dx tests.</title>
        <authorList>
            <person name="Campos J."/>
            <person name="Goldberg B."/>
            <person name="Tallon L."/>
            <person name="Sadzewicz L."/>
            <person name="Vavikolanu K."/>
            <person name="Mehta A."/>
            <person name="Aluvathingal J."/>
            <person name="Nadendla S."/>
            <person name="Nandy P."/>
            <person name="Geyer C."/>
            <person name="Yan Y."/>
            <person name="Sichtig H."/>
        </authorList>
    </citation>
    <scope>NUCLEOTIDE SEQUENCE [LARGE SCALE GENOMIC DNA]</scope>
    <source>
        <strain evidence="2">FDAARGOS_652</strain>
    </source>
</reference>
<comment type="caution">
    <text evidence="2">The sequence shown here is derived from an EMBL/GenBank/DDBJ whole genome shotgun (WGS) entry which is preliminary data.</text>
</comment>
<proteinExistence type="predicted"/>